<dbReference type="InterPro" id="IPR004302">
    <property type="entry name" value="Cellulose/chitin-bd_N"/>
</dbReference>
<dbReference type="OMA" id="YNISSWE"/>
<feature type="compositionally biased region" description="Basic residues" evidence="1">
    <location>
        <begin position="235"/>
        <end position="246"/>
    </location>
</feature>
<dbReference type="OrthoDB" id="64893at2759"/>
<dbReference type="KEGG" id="obi:106879916"/>
<feature type="region of interest" description="Disordered" evidence="1">
    <location>
        <begin position="219"/>
        <end position="256"/>
    </location>
</feature>
<evidence type="ECO:0000256" key="1">
    <source>
        <dbReference type="SAM" id="MobiDB-lite"/>
    </source>
</evidence>
<feature type="signal peptide" evidence="2">
    <location>
        <begin position="1"/>
        <end position="20"/>
    </location>
</feature>
<accession>A0A0L8I909</accession>
<keyword evidence="2" id="KW-0732">Signal</keyword>
<dbReference type="PANTHER" id="PTHR21113:SF4">
    <property type="entry name" value="CHITIN-BINDING TYPE-4 DOMAIN-CONTAINING PROTEIN"/>
    <property type="match status" value="1"/>
</dbReference>
<evidence type="ECO:0000313" key="4">
    <source>
        <dbReference type="EMBL" id="KOF97988.1"/>
    </source>
</evidence>
<feature type="compositionally biased region" description="Polar residues" evidence="1">
    <location>
        <begin position="247"/>
        <end position="256"/>
    </location>
</feature>
<name>A0A0L8I909_OCTBM</name>
<dbReference type="Pfam" id="PF03067">
    <property type="entry name" value="LPMO_10"/>
    <property type="match status" value="1"/>
</dbReference>
<dbReference type="EMBL" id="KQ416233">
    <property type="protein sequence ID" value="KOF97988.1"/>
    <property type="molecule type" value="Genomic_DNA"/>
</dbReference>
<dbReference type="AlphaFoldDB" id="A0A0L8I909"/>
<protein>
    <recommendedName>
        <fullName evidence="3">Chitin-binding type-4 domain-containing protein</fullName>
    </recommendedName>
</protein>
<dbReference type="STRING" id="37653.A0A0L8I909"/>
<evidence type="ECO:0000256" key="2">
    <source>
        <dbReference type="SAM" id="SignalP"/>
    </source>
</evidence>
<proteinExistence type="predicted"/>
<gene>
    <name evidence="4" type="ORF">OCBIM_22027801mg</name>
</gene>
<reference evidence="4" key="1">
    <citation type="submission" date="2015-07" db="EMBL/GenBank/DDBJ databases">
        <title>MeaNS - Measles Nucleotide Surveillance Program.</title>
        <authorList>
            <person name="Tran T."/>
            <person name="Druce J."/>
        </authorList>
    </citation>
    <scope>NUCLEOTIDE SEQUENCE</scope>
    <source>
        <strain evidence="4">UCB-OBI-ISO-001</strain>
        <tissue evidence="4">Gonad</tissue>
    </source>
</reference>
<sequence length="295" mass="32990">MLLVYSSLVFYAGLFLGVEGHGRLMDPPSRSSMWRLGFKTPFNYDDIELYCGGMAHQWTFNHGKCGICGDPYEGPRKNEAGGKYATGIISRYYHKEQIITVDVDLTTNHLGWFEFRLCPNNNVKKPATHECLNKYLLRQANGNGTRLYIGQKVGHIFTKLKLPAGLTCSQCVLQWKYHTGNTWGAGNKCVGMGCSDAQEEFYGCADIAILDKGAPIPSTIRPRTAKPHVSTSRSGHMKHSTNHRRPSTQIPRRSTSVPQKFKNCHAIGAWAGIYDNWCKDFCPKGSCPKNMCRCA</sequence>
<evidence type="ECO:0000259" key="3">
    <source>
        <dbReference type="Pfam" id="PF03067"/>
    </source>
</evidence>
<feature type="chain" id="PRO_5005584232" description="Chitin-binding type-4 domain-containing protein" evidence="2">
    <location>
        <begin position="21"/>
        <end position="295"/>
    </location>
</feature>
<organism evidence="4">
    <name type="scientific">Octopus bimaculoides</name>
    <name type="common">California two-spotted octopus</name>
    <dbReference type="NCBI Taxonomy" id="37653"/>
    <lineage>
        <taxon>Eukaryota</taxon>
        <taxon>Metazoa</taxon>
        <taxon>Spiralia</taxon>
        <taxon>Lophotrochozoa</taxon>
        <taxon>Mollusca</taxon>
        <taxon>Cephalopoda</taxon>
        <taxon>Coleoidea</taxon>
        <taxon>Octopodiformes</taxon>
        <taxon>Octopoda</taxon>
        <taxon>Incirrata</taxon>
        <taxon>Octopodidae</taxon>
        <taxon>Octopus</taxon>
    </lineage>
</organism>
<dbReference type="PANTHER" id="PTHR21113">
    <property type="entry name" value="AGAP001705-PA"/>
    <property type="match status" value="1"/>
</dbReference>
<feature type="domain" description="Chitin-binding type-4" evidence="3">
    <location>
        <begin position="21"/>
        <end position="207"/>
    </location>
</feature>